<dbReference type="PANTHER" id="PTHR35891:SF3">
    <property type="entry name" value="THIOL:DISULFIDE INTERCHANGE PROTEIN DSBL"/>
    <property type="match status" value="1"/>
</dbReference>
<keyword evidence="6" id="KW-1015">Disulfide bond</keyword>
<dbReference type="OrthoDB" id="9784896at2"/>
<comment type="subcellular location">
    <subcellularLocation>
        <location evidence="1">Periplasm</location>
    </subcellularLocation>
</comment>
<dbReference type="AlphaFoldDB" id="A0A556AED9"/>
<dbReference type="InterPro" id="IPR017937">
    <property type="entry name" value="Thioredoxin_CS"/>
</dbReference>
<dbReference type="Pfam" id="PF01323">
    <property type="entry name" value="DSBA"/>
    <property type="match status" value="1"/>
</dbReference>
<dbReference type="EMBL" id="VLTJ01000037">
    <property type="protein sequence ID" value="TSH91247.1"/>
    <property type="molecule type" value="Genomic_DNA"/>
</dbReference>
<comment type="similarity">
    <text evidence="2">Belongs to the thioredoxin family. DsbA subfamily.</text>
</comment>
<protein>
    <recommendedName>
        <fullName evidence="3">Thiol:disulfide interchange protein DsbA</fullName>
    </recommendedName>
</protein>
<dbReference type="InterPro" id="IPR023205">
    <property type="entry name" value="DsbA/DsbL"/>
</dbReference>
<keyword evidence="4" id="KW-0732">Signal</keyword>
<keyword evidence="11" id="KW-1185">Reference proteome</keyword>
<dbReference type="CDD" id="cd03019">
    <property type="entry name" value="DsbA_DsbA"/>
    <property type="match status" value="1"/>
</dbReference>
<dbReference type="PANTHER" id="PTHR35891">
    <property type="entry name" value="THIOL:DISULFIDE INTERCHANGE PROTEIN DSBA"/>
    <property type="match status" value="1"/>
</dbReference>
<evidence type="ECO:0000259" key="9">
    <source>
        <dbReference type="PROSITE" id="PS51352"/>
    </source>
</evidence>
<organism evidence="10 11">
    <name type="scientific">Verticiella sediminum</name>
    <dbReference type="NCBI Taxonomy" id="1247510"/>
    <lineage>
        <taxon>Bacteria</taxon>
        <taxon>Pseudomonadati</taxon>
        <taxon>Pseudomonadota</taxon>
        <taxon>Betaproteobacteria</taxon>
        <taxon>Burkholderiales</taxon>
        <taxon>Alcaligenaceae</taxon>
        <taxon>Verticiella</taxon>
    </lineage>
</organism>
<evidence type="ECO:0000256" key="3">
    <source>
        <dbReference type="ARBA" id="ARBA00013831"/>
    </source>
</evidence>
<comment type="caution">
    <text evidence="10">The sequence shown here is derived from an EMBL/GenBank/DDBJ whole genome shotgun (WGS) entry which is preliminary data.</text>
</comment>
<name>A0A556AED9_9BURK</name>
<dbReference type="PROSITE" id="PS00194">
    <property type="entry name" value="THIOREDOXIN_1"/>
    <property type="match status" value="1"/>
</dbReference>
<evidence type="ECO:0000256" key="2">
    <source>
        <dbReference type="ARBA" id="ARBA00005791"/>
    </source>
</evidence>
<keyword evidence="5" id="KW-0574">Periplasm</keyword>
<gene>
    <name evidence="10" type="ORF">FOZ76_19070</name>
</gene>
<dbReference type="GO" id="GO:0015036">
    <property type="term" value="F:disulfide oxidoreductase activity"/>
    <property type="evidence" value="ECO:0007669"/>
    <property type="project" value="UniProtKB-ARBA"/>
</dbReference>
<proteinExistence type="inferred from homology"/>
<dbReference type="InterPro" id="IPR013766">
    <property type="entry name" value="Thioredoxin_domain"/>
</dbReference>
<evidence type="ECO:0000313" key="10">
    <source>
        <dbReference type="EMBL" id="TSH91247.1"/>
    </source>
</evidence>
<dbReference type="InterPro" id="IPR001853">
    <property type="entry name" value="DSBA-like_thioredoxin_dom"/>
</dbReference>
<accession>A0A556AED9</accession>
<dbReference type="SUPFAM" id="SSF52833">
    <property type="entry name" value="Thioredoxin-like"/>
    <property type="match status" value="1"/>
</dbReference>
<evidence type="ECO:0000256" key="4">
    <source>
        <dbReference type="ARBA" id="ARBA00022729"/>
    </source>
</evidence>
<feature type="domain" description="Thioredoxin" evidence="9">
    <location>
        <begin position="52"/>
        <end position="246"/>
    </location>
</feature>
<sequence length="248" mass="27104">MSRGGQLLAIGGVSTQRRPCRRVPSRASPARSTGMSPMSNCSVLRRLLSVFALAGAFAAGSAGAAQSADGYVAIDPPHATATGERVEVLEFFQYGCPHCRAMEPLVEAWQDKQQDDVALQRVPVAFNAAMEPWQRLYYTLEGLDKLELQQAVFSAVQTERNPLNSRERVIDWAAKQGLDKDKFAAMYDSFGVGTKVNRANQLIKSYSLQSVPTLVVDGRYMTSPALANGYQESLDKVDELIAKARSAR</sequence>
<feature type="region of interest" description="Disordered" evidence="8">
    <location>
        <begin position="14"/>
        <end position="35"/>
    </location>
</feature>
<dbReference type="InterPro" id="IPR036249">
    <property type="entry name" value="Thioredoxin-like_sf"/>
</dbReference>
<evidence type="ECO:0000256" key="5">
    <source>
        <dbReference type="ARBA" id="ARBA00022764"/>
    </source>
</evidence>
<dbReference type="InterPro" id="IPR050824">
    <property type="entry name" value="Thiol_disulfide_DsbA"/>
</dbReference>
<evidence type="ECO:0000313" key="11">
    <source>
        <dbReference type="Proteomes" id="UP000318405"/>
    </source>
</evidence>
<evidence type="ECO:0000256" key="6">
    <source>
        <dbReference type="ARBA" id="ARBA00023157"/>
    </source>
</evidence>
<dbReference type="Proteomes" id="UP000318405">
    <property type="component" value="Unassembled WGS sequence"/>
</dbReference>
<evidence type="ECO:0000256" key="7">
    <source>
        <dbReference type="ARBA" id="ARBA00023284"/>
    </source>
</evidence>
<dbReference type="Gene3D" id="3.40.30.10">
    <property type="entry name" value="Glutaredoxin"/>
    <property type="match status" value="1"/>
</dbReference>
<reference evidence="10 11" key="1">
    <citation type="submission" date="2019-07" db="EMBL/GenBank/DDBJ databases">
        <title>Qingshengfaniella alkalisoli gen. nov., sp. nov., isolated from saline soil.</title>
        <authorList>
            <person name="Xu L."/>
            <person name="Huang X.-X."/>
            <person name="Sun J.-Q."/>
        </authorList>
    </citation>
    <scope>NUCLEOTIDE SEQUENCE [LARGE SCALE GENOMIC DNA]</scope>
    <source>
        <strain evidence="10 11">DSM 27279</strain>
    </source>
</reference>
<dbReference type="GO" id="GO:0042597">
    <property type="term" value="C:periplasmic space"/>
    <property type="evidence" value="ECO:0007669"/>
    <property type="project" value="UniProtKB-SubCell"/>
</dbReference>
<dbReference type="PROSITE" id="PS51352">
    <property type="entry name" value="THIOREDOXIN_2"/>
    <property type="match status" value="1"/>
</dbReference>
<keyword evidence="7" id="KW-0676">Redox-active center</keyword>
<evidence type="ECO:0000256" key="8">
    <source>
        <dbReference type="SAM" id="MobiDB-lite"/>
    </source>
</evidence>
<evidence type="ECO:0000256" key="1">
    <source>
        <dbReference type="ARBA" id="ARBA00004418"/>
    </source>
</evidence>